<proteinExistence type="predicted"/>
<dbReference type="HOGENOM" id="CLU_003182_13_1_2"/>
<feature type="domain" description="STAS" evidence="6">
    <location>
        <begin position="340"/>
        <end position="459"/>
    </location>
</feature>
<feature type="transmembrane region" description="Helical" evidence="5">
    <location>
        <begin position="227"/>
        <end position="246"/>
    </location>
</feature>
<feature type="transmembrane region" description="Helical" evidence="5">
    <location>
        <begin position="34"/>
        <end position="56"/>
    </location>
</feature>
<dbReference type="PROSITE" id="PS50801">
    <property type="entry name" value="STAS"/>
    <property type="match status" value="1"/>
</dbReference>
<dbReference type="InterPro" id="IPR036513">
    <property type="entry name" value="STAS_dom_sf"/>
</dbReference>
<dbReference type="InterPro" id="IPR001902">
    <property type="entry name" value="SLC26A/SulP_fam"/>
</dbReference>
<sequence length="481" mass="51037">MPQALFTITFLIGAIMFAMGLLRMGMVVNFVSNAVMTGFVAAASLLIIICEMGDFSGYAPSGANKLMEMINWLANIGQWETTTTIVGVVTIIMMVGLKMIKPTEKLAAIITLIVMTIVVNLLGMSSVALVKSIATIPNSLPMPMLPDFSLLPKLALGSISVALVALVQGAGISTAYPNTDGSRTSQNRDFTGEGLGNLVGSFFQSMGTGGSLSRTGISVGAGASSRWGGIFAGLWLALIVVLLGSLAELVPLTVIAGMLFVIGAELILARLPDARLIYRTSWGSVAAGMLTFLSALFIPLQWTIFLGAGLSLVLYIYASSKDVRVTCLVRNENGHYEERDVPDAYPSNEVTILSLGGHEFYAETPLLDELMPATRGVKHAAVILRVRGREQASSTGLKWLQRYARELQEGGNLLLLAGVQPVVKDELERTGLMDIVGQENVFEAQPGLGASLDAALAAAQTWLSTRQSTVEISGEAGSTEE</sequence>
<dbReference type="EMBL" id="CP009506">
    <property type="protein sequence ID" value="AKB27141.1"/>
    <property type="molecule type" value="Genomic_DNA"/>
</dbReference>
<dbReference type="Gene3D" id="3.30.750.24">
    <property type="entry name" value="STAS domain"/>
    <property type="match status" value="1"/>
</dbReference>
<feature type="transmembrane region" description="Helical" evidence="5">
    <location>
        <begin position="292"/>
        <end position="318"/>
    </location>
</feature>
<dbReference type="SUPFAM" id="SSF52091">
    <property type="entry name" value="SpoIIaa-like"/>
    <property type="match status" value="1"/>
</dbReference>
<feature type="transmembrane region" description="Helical" evidence="5">
    <location>
        <begin position="154"/>
        <end position="176"/>
    </location>
</feature>
<evidence type="ECO:0000313" key="7">
    <source>
        <dbReference type="EMBL" id="AKB27141.1"/>
    </source>
</evidence>
<feature type="transmembrane region" description="Helical" evidence="5">
    <location>
        <begin position="76"/>
        <end position="97"/>
    </location>
</feature>
<comment type="subcellular location">
    <subcellularLocation>
        <location evidence="1">Membrane</location>
        <topology evidence="1">Multi-pass membrane protein</topology>
    </subcellularLocation>
</comment>
<accession>A0A0E3L7P7</accession>
<protein>
    <recommendedName>
        <fullName evidence="6">STAS domain-containing protein</fullName>
    </recommendedName>
</protein>
<evidence type="ECO:0000256" key="5">
    <source>
        <dbReference type="SAM" id="Phobius"/>
    </source>
</evidence>
<keyword evidence="4 5" id="KW-0472">Membrane</keyword>
<evidence type="ECO:0000256" key="2">
    <source>
        <dbReference type="ARBA" id="ARBA00022692"/>
    </source>
</evidence>
<dbReference type="Pfam" id="PF01740">
    <property type="entry name" value="STAS"/>
    <property type="match status" value="1"/>
</dbReference>
<organism evidence="7 8">
    <name type="scientific">Methanosarcina siciliae T4/M</name>
    <dbReference type="NCBI Taxonomy" id="1434120"/>
    <lineage>
        <taxon>Archaea</taxon>
        <taxon>Methanobacteriati</taxon>
        <taxon>Methanobacteriota</taxon>
        <taxon>Stenosarchaea group</taxon>
        <taxon>Methanomicrobia</taxon>
        <taxon>Methanosarcinales</taxon>
        <taxon>Methanosarcinaceae</taxon>
        <taxon>Methanosarcina</taxon>
    </lineage>
</organism>
<dbReference type="Proteomes" id="UP000033111">
    <property type="component" value="Chromosome"/>
</dbReference>
<dbReference type="PANTHER" id="PTHR11814">
    <property type="entry name" value="SULFATE TRANSPORTER"/>
    <property type="match status" value="1"/>
</dbReference>
<evidence type="ECO:0000256" key="4">
    <source>
        <dbReference type="ARBA" id="ARBA00023136"/>
    </source>
</evidence>
<feature type="transmembrane region" description="Helical" evidence="5">
    <location>
        <begin position="109"/>
        <end position="134"/>
    </location>
</feature>
<keyword evidence="8" id="KW-1185">Reference proteome</keyword>
<evidence type="ECO:0000256" key="3">
    <source>
        <dbReference type="ARBA" id="ARBA00022989"/>
    </source>
</evidence>
<feature type="transmembrane region" description="Helical" evidence="5">
    <location>
        <begin position="252"/>
        <end position="271"/>
    </location>
</feature>
<gene>
    <name evidence="7" type="ORF">MSSIT_0422</name>
</gene>
<dbReference type="GO" id="GO:0055085">
    <property type="term" value="P:transmembrane transport"/>
    <property type="evidence" value="ECO:0007669"/>
    <property type="project" value="InterPro"/>
</dbReference>
<dbReference type="AlphaFoldDB" id="A0A0E3L7P7"/>
<name>A0A0E3L7P7_9EURY</name>
<feature type="transmembrane region" description="Helical" evidence="5">
    <location>
        <begin position="6"/>
        <end position="22"/>
    </location>
</feature>
<dbReference type="PATRIC" id="fig|1434120.4.peg.544"/>
<keyword evidence="3 5" id="KW-1133">Transmembrane helix</keyword>
<dbReference type="GO" id="GO:0016020">
    <property type="term" value="C:membrane"/>
    <property type="evidence" value="ECO:0007669"/>
    <property type="project" value="UniProtKB-SubCell"/>
</dbReference>
<evidence type="ECO:0000259" key="6">
    <source>
        <dbReference type="PROSITE" id="PS50801"/>
    </source>
</evidence>
<dbReference type="KEGG" id="msw:MSSIT_0422"/>
<evidence type="ECO:0000313" key="8">
    <source>
        <dbReference type="Proteomes" id="UP000033111"/>
    </source>
</evidence>
<reference evidence="7 8" key="1">
    <citation type="submission" date="2014-07" db="EMBL/GenBank/DDBJ databases">
        <title>Methanogenic archaea and the global carbon cycle.</title>
        <authorList>
            <person name="Henriksen J.R."/>
            <person name="Luke J."/>
            <person name="Reinhart S."/>
            <person name="Benedict M.N."/>
            <person name="Youngblut N.D."/>
            <person name="Metcalf M.E."/>
            <person name="Whitaker R.J."/>
            <person name="Metcalf W.W."/>
        </authorList>
    </citation>
    <scope>NUCLEOTIDE SEQUENCE [LARGE SCALE GENOMIC DNA]</scope>
    <source>
        <strain evidence="7 8">T4/M</strain>
    </source>
</reference>
<dbReference type="InterPro" id="IPR002645">
    <property type="entry name" value="STAS_dom"/>
</dbReference>
<evidence type="ECO:0000256" key="1">
    <source>
        <dbReference type="ARBA" id="ARBA00004141"/>
    </source>
</evidence>
<keyword evidence="2 5" id="KW-0812">Transmembrane</keyword>
<dbReference type="InterPro" id="IPR011547">
    <property type="entry name" value="SLC26A/SulP_dom"/>
</dbReference>
<dbReference type="Pfam" id="PF00916">
    <property type="entry name" value="Sulfate_transp"/>
    <property type="match status" value="1"/>
</dbReference>